<evidence type="ECO:0000313" key="3">
    <source>
        <dbReference type="Proteomes" id="UP000789342"/>
    </source>
</evidence>
<reference evidence="2" key="1">
    <citation type="submission" date="2021-06" db="EMBL/GenBank/DDBJ databases">
        <authorList>
            <person name="Kallberg Y."/>
            <person name="Tangrot J."/>
            <person name="Rosling A."/>
        </authorList>
    </citation>
    <scope>NUCLEOTIDE SEQUENCE</scope>
    <source>
        <strain evidence="2">CL551</strain>
    </source>
</reference>
<dbReference type="Proteomes" id="UP000789342">
    <property type="component" value="Unassembled WGS sequence"/>
</dbReference>
<evidence type="ECO:0000256" key="1">
    <source>
        <dbReference type="SAM" id="MobiDB-lite"/>
    </source>
</evidence>
<comment type="caution">
    <text evidence="2">The sequence shown here is derived from an EMBL/GenBank/DDBJ whole genome shotgun (WGS) entry which is preliminary data.</text>
</comment>
<organism evidence="2 3">
    <name type="scientific">Acaulospora morrowiae</name>
    <dbReference type="NCBI Taxonomy" id="94023"/>
    <lineage>
        <taxon>Eukaryota</taxon>
        <taxon>Fungi</taxon>
        <taxon>Fungi incertae sedis</taxon>
        <taxon>Mucoromycota</taxon>
        <taxon>Glomeromycotina</taxon>
        <taxon>Glomeromycetes</taxon>
        <taxon>Diversisporales</taxon>
        <taxon>Acaulosporaceae</taxon>
        <taxon>Acaulospora</taxon>
    </lineage>
</organism>
<feature type="compositionally biased region" description="Basic and acidic residues" evidence="1">
    <location>
        <begin position="39"/>
        <end position="56"/>
    </location>
</feature>
<sequence length="160" mass="17317">HEIDRCYPGFVCPICRGSADLDAPIENVPGWELLAEQEEAAKKDAEESTSIKREQTIKQTTRNENQSTRPQILANPGHMTDIAKSSQNNTSQLIEEQPSSIGGRSPTVSSNSLAMSIPGNKKTQNLPEEEGDDPNIMLGKTLSSSTPLIPGMSLIDEGID</sequence>
<dbReference type="EMBL" id="CAJVPV010063883">
    <property type="protein sequence ID" value="CAG8793366.1"/>
    <property type="molecule type" value="Genomic_DNA"/>
</dbReference>
<evidence type="ECO:0000313" key="2">
    <source>
        <dbReference type="EMBL" id="CAG8793366.1"/>
    </source>
</evidence>
<feature type="compositionally biased region" description="Polar residues" evidence="1">
    <location>
        <begin position="83"/>
        <end position="114"/>
    </location>
</feature>
<proteinExistence type="predicted"/>
<keyword evidence="3" id="KW-1185">Reference proteome</keyword>
<accession>A0A9N9P1G9</accession>
<dbReference type="AlphaFoldDB" id="A0A9N9P1G9"/>
<feature type="non-terminal residue" evidence="2">
    <location>
        <position position="1"/>
    </location>
</feature>
<gene>
    <name evidence="2" type="ORF">AMORRO_LOCUS18336</name>
</gene>
<feature type="compositionally biased region" description="Polar residues" evidence="1">
    <location>
        <begin position="57"/>
        <end position="70"/>
    </location>
</feature>
<protein>
    <submittedName>
        <fullName evidence="2">12970_t:CDS:1</fullName>
    </submittedName>
</protein>
<feature type="region of interest" description="Disordered" evidence="1">
    <location>
        <begin position="38"/>
        <end position="133"/>
    </location>
</feature>
<name>A0A9N9P1G9_9GLOM</name>
<feature type="non-terminal residue" evidence="2">
    <location>
        <position position="160"/>
    </location>
</feature>